<dbReference type="PROSITE" id="PS51390">
    <property type="entry name" value="WAP"/>
    <property type="match status" value="1"/>
</dbReference>
<dbReference type="AlphaFoldDB" id="A0A6L2PV86"/>
<reference evidence="4" key="1">
    <citation type="submission" date="2020-01" db="EMBL/GenBank/DDBJ databases">
        <title>Draft genome sequence of the Termite Coptotermes fromosanus.</title>
        <authorList>
            <person name="Itakura S."/>
            <person name="Yosikawa Y."/>
            <person name="Umezawa K."/>
        </authorList>
    </citation>
    <scope>NUCLEOTIDE SEQUENCE [LARGE SCALE GENOMIC DNA]</scope>
</reference>
<dbReference type="SUPFAM" id="SSF57256">
    <property type="entry name" value="Elafin-like"/>
    <property type="match status" value="1"/>
</dbReference>
<organism evidence="3 4">
    <name type="scientific">Coptotermes formosanus</name>
    <name type="common">Formosan subterranean termite</name>
    <dbReference type="NCBI Taxonomy" id="36987"/>
    <lineage>
        <taxon>Eukaryota</taxon>
        <taxon>Metazoa</taxon>
        <taxon>Ecdysozoa</taxon>
        <taxon>Arthropoda</taxon>
        <taxon>Hexapoda</taxon>
        <taxon>Insecta</taxon>
        <taxon>Pterygota</taxon>
        <taxon>Neoptera</taxon>
        <taxon>Polyneoptera</taxon>
        <taxon>Dictyoptera</taxon>
        <taxon>Blattodea</taxon>
        <taxon>Blattoidea</taxon>
        <taxon>Termitoidae</taxon>
        <taxon>Rhinotermitidae</taxon>
        <taxon>Coptotermes</taxon>
    </lineage>
</organism>
<dbReference type="InParanoid" id="A0A6L2PV86"/>
<keyword evidence="1" id="KW-0732">Signal</keyword>
<evidence type="ECO:0000256" key="1">
    <source>
        <dbReference type="SAM" id="SignalP"/>
    </source>
</evidence>
<evidence type="ECO:0000313" key="3">
    <source>
        <dbReference type="EMBL" id="GFG36459.1"/>
    </source>
</evidence>
<dbReference type="Gene3D" id="4.10.75.10">
    <property type="entry name" value="Elafin-like"/>
    <property type="match status" value="1"/>
</dbReference>
<name>A0A6L2PV86_COPFO</name>
<dbReference type="Proteomes" id="UP000502823">
    <property type="component" value="Unassembled WGS sequence"/>
</dbReference>
<dbReference type="Pfam" id="PF00095">
    <property type="entry name" value="WAP"/>
    <property type="match status" value="1"/>
</dbReference>
<dbReference type="SMART" id="SM00217">
    <property type="entry name" value="WAP"/>
    <property type="match status" value="1"/>
</dbReference>
<feature type="non-terminal residue" evidence="3">
    <location>
        <position position="82"/>
    </location>
</feature>
<accession>A0A6L2PV86</accession>
<proteinExistence type="predicted"/>
<dbReference type="InterPro" id="IPR008197">
    <property type="entry name" value="WAP_dom"/>
</dbReference>
<comment type="caution">
    <text evidence="3">The sequence shown here is derived from an EMBL/GenBank/DDBJ whole genome shotgun (WGS) entry which is preliminary data.</text>
</comment>
<keyword evidence="4" id="KW-1185">Reference proteome</keyword>
<evidence type="ECO:0000259" key="2">
    <source>
        <dbReference type="PROSITE" id="PS51390"/>
    </source>
</evidence>
<protein>
    <recommendedName>
        <fullName evidence="2">WAP domain-containing protein</fullName>
    </recommendedName>
</protein>
<dbReference type="OrthoDB" id="8187079at2759"/>
<feature type="chain" id="PRO_5026814856" description="WAP domain-containing protein" evidence="1">
    <location>
        <begin position="17"/>
        <end position="82"/>
    </location>
</feature>
<feature type="signal peptide" evidence="1">
    <location>
        <begin position="1"/>
        <end position="16"/>
    </location>
</feature>
<feature type="domain" description="WAP" evidence="2">
    <location>
        <begin position="22"/>
        <end position="68"/>
    </location>
</feature>
<dbReference type="GO" id="GO:0030414">
    <property type="term" value="F:peptidase inhibitor activity"/>
    <property type="evidence" value="ECO:0007669"/>
    <property type="project" value="InterPro"/>
</dbReference>
<dbReference type="InterPro" id="IPR036645">
    <property type="entry name" value="Elafin-like_sf"/>
</dbReference>
<evidence type="ECO:0000313" key="4">
    <source>
        <dbReference type="Proteomes" id="UP000502823"/>
    </source>
</evidence>
<dbReference type="EMBL" id="BLKM01000638">
    <property type="protein sequence ID" value="GFG36459.1"/>
    <property type="molecule type" value="Genomic_DNA"/>
</dbReference>
<sequence>MAVVFITALVVTLTVAAQVSSQASKSGHCPMARTVTNCINRCRSDFECSFNKKCCLNICGSTSCAESGPIAHGTDLRDLRKS</sequence>
<dbReference type="GO" id="GO:0005576">
    <property type="term" value="C:extracellular region"/>
    <property type="evidence" value="ECO:0007669"/>
    <property type="project" value="InterPro"/>
</dbReference>
<gene>
    <name evidence="3" type="ORF">Cfor_11482</name>
</gene>